<evidence type="ECO:0000256" key="1">
    <source>
        <dbReference type="SAM" id="Phobius"/>
    </source>
</evidence>
<keyword evidence="1" id="KW-0472">Membrane</keyword>
<reference evidence="2" key="1">
    <citation type="submission" date="2022-10" db="EMBL/GenBank/DDBJ databases">
        <title>Comparative genomics and taxonomic characterization of three novel marine species of genus Reichenbachiella exhibiting antioxidant and polysaccharide degradation activities.</title>
        <authorList>
            <person name="Muhammad N."/>
            <person name="Lee Y.-J."/>
            <person name="Ko J."/>
            <person name="Kim S.-G."/>
        </authorList>
    </citation>
    <scope>NUCLEOTIDE SEQUENCE</scope>
    <source>
        <strain evidence="2">Wsw4-B4</strain>
    </source>
</reference>
<sequence length="298" mass="33748">MNIRDTSQIVKQVYPNLMLNVKFDYGKDKGSVSGIKVTKEAIRILHQNELFTEQVDPLWSDFFVSKTTDQTEIDGNQRRLVETNYNYLKIAIEALHKTLSEVFLDEFENSVRIKLPPTNDFSELSKISNELNKSISIPISHKNIDGNTSIKSVENGSIWFVVVVASPLAVGLVGGIAWASAVIHKKKQEGKIFEEHVKSLELANEQKEVFLDAQKKQLELLIETESKALNDEYYKESNNEDLERLKHSIVTISSLINKGLEIHPSLNTPEDVSNLFPDFKKLNLIESKTKLIGDHKVA</sequence>
<evidence type="ECO:0000313" key="2">
    <source>
        <dbReference type="EMBL" id="UXX79004.1"/>
    </source>
</evidence>
<keyword evidence="3" id="KW-1185">Reference proteome</keyword>
<protein>
    <submittedName>
        <fullName evidence="2">Uncharacterized protein</fullName>
    </submittedName>
</protein>
<feature type="transmembrane region" description="Helical" evidence="1">
    <location>
        <begin position="158"/>
        <end position="183"/>
    </location>
</feature>
<accession>A0ABY6CYL0</accession>
<evidence type="ECO:0000313" key="3">
    <source>
        <dbReference type="Proteomes" id="UP001062165"/>
    </source>
</evidence>
<proteinExistence type="predicted"/>
<name>A0ABY6CYL0_9BACT</name>
<keyword evidence="1" id="KW-1133">Transmembrane helix</keyword>
<organism evidence="2 3">
    <name type="scientific">Reichenbachiella carrageenanivorans</name>
    <dbReference type="NCBI Taxonomy" id="2979869"/>
    <lineage>
        <taxon>Bacteria</taxon>
        <taxon>Pseudomonadati</taxon>
        <taxon>Bacteroidota</taxon>
        <taxon>Cytophagia</taxon>
        <taxon>Cytophagales</taxon>
        <taxon>Reichenbachiellaceae</taxon>
        <taxon>Reichenbachiella</taxon>
    </lineage>
</organism>
<dbReference type="RefSeq" id="WP_263050747.1">
    <property type="nucleotide sequence ID" value="NZ_CP106735.1"/>
</dbReference>
<gene>
    <name evidence="2" type="ORF">N7E81_16745</name>
</gene>
<keyword evidence="1" id="KW-0812">Transmembrane</keyword>
<dbReference type="EMBL" id="CP106735">
    <property type="protein sequence ID" value="UXX79004.1"/>
    <property type="molecule type" value="Genomic_DNA"/>
</dbReference>
<dbReference type="Proteomes" id="UP001062165">
    <property type="component" value="Chromosome"/>
</dbReference>